<evidence type="ECO:0000256" key="5">
    <source>
        <dbReference type="PROSITE-ProRule" id="PRU01091"/>
    </source>
</evidence>
<dbReference type="Gene3D" id="3.40.50.2300">
    <property type="match status" value="1"/>
</dbReference>
<sequence length="239" mass="27308">MKSSANNCSASGNPLKILVFDQDSNLGSILQECLITEKYDVDLCHKTDQASALYRLNNYVACLIISQDTVKSYFDLVTDIKAINDATSIIFIGYHPEKEEVIAAYHHYADDFIRMPIGTDVIKARLYAILRRTCNIKSTTTWYYKFGAFTFDLRKQILSVGNKSTRLTTKECEMLQLLCESANQLVKKDFILKIIWKSDSYFSARSMDVYITKLRHLLKDDPTISIINVHGKGYKLITK</sequence>
<name>A0A8G2BU08_9BACT</name>
<evidence type="ECO:0000256" key="3">
    <source>
        <dbReference type="ARBA" id="ARBA00023125"/>
    </source>
</evidence>
<proteinExistence type="predicted"/>
<dbReference type="AlphaFoldDB" id="A0A8G2BU08"/>
<dbReference type="InterPro" id="IPR016032">
    <property type="entry name" value="Sig_transdc_resp-reg_C-effctor"/>
</dbReference>
<evidence type="ECO:0000313" key="9">
    <source>
        <dbReference type="Proteomes" id="UP000236725"/>
    </source>
</evidence>
<dbReference type="GO" id="GO:0006355">
    <property type="term" value="P:regulation of DNA-templated transcription"/>
    <property type="evidence" value="ECO:0007669"/>
    <property type="project" value="InterPro"/>
</dbReference>
<feature type="DNA-binding region" description="OmpR/PhoB-type" evidence="5">
    <location>
        <begin position="141"/>
        <end position="238"/>
    </location>
</feature>
<dbReference type="EMBL" id="FNVS01000001">
    <property type="protein sequence ID" value="SEF47308.1"/>
    <property type="molecule type" value="Genomic_DNA"/>
</dbReference>
<dbReference type="PANTHER" id="PTHR48111">
    <property type="entry name" value="REGULATOR OF RPOS"/>
    <property type="match status" value="1"/>
</dbReference>
<dbReference type="PROSITE" id="PS51755">
    <property type="entry name" value="OMPR_PHOB"/>
    <property type="match status" value="1"/>
</dbReference>
<feature type="domain" description="OmpR/PhoB-type" evidence="7">
    <location>
        <begin position="141"/>
        <end position="238"/>
    </location>
</feature>
<dbReference type="SMART" id="SM00862">
    <property type="entry name" value="Trans_reg_C"/>
    <property type="match status" value="1"/>
</dbReference>
<dbReference type="InterPro" id="IPR001789">
    <property type="entry name" value="Sig_transdc_resp-reg_receiver"/>
</dbReference>
<evidence type="ECO:0000256" key="1">
    <source>
        <dbReference type="ARBA" id="ARBA00022553"/>
    </source>
</evidence>
<dbReference type="InterPro" id="IPR001867">
    <property type="entry name" value="OmpR/PhoB-type_DNA-bd"/>
</dbReference>
<dbReference type="InterPro" id="IPR036388">
    <property type="entry name" value="WH-like_DNA-bd_sf"/>
</dbReference>
<gene>
    <name evidence="8" type="ORF">SAMN05444001_101331</name>
</gene>
<evidence type="ECO:0000259" key="6">
    <source>
        <dbReference type="PROSITE" id="PS50110"/>
    </source>
</evidence>
<keyword evidence="1" id="KW-0597">Phosphoprotein</keyword>
<accession>A0A8G2BU08</accession>
<keyword evidence="9" id="KW-1185">Reference proteome</keyword>
<feature type="domain" description="Response regulatory" evidence="6">
    <location>
        <begin position="16"/>
        <end position="130"/>
    </location>
</feature>
<dbReference type="PROSITE" id="PS50110">
    <property type="entry name" value="RESPONSE_REGULATORY"/>
    <property type="match status" value="1"/>
</dbReference>
<dbReference type="SUPFAM" id="SSF52172">
    <property type="entry name" value="CheY-like"/>
    <property type="match status" value="1"/>
</dbReference>
<keyword evidence="3 5" id="KW-0238">DNA-binding</keyword>
<comment type="caution">
    <text evidence="8">The sequence shown here is derived from an EMBL/GenBank/DDBJ whole genome shotgun (WGS) entry which is preliminary data.</text>
</comment>
<evidence type="ECO:0000259" key="7">
    <source>
        <dbReference type="PROSITE" id="PS51755"/>
    </source>
</evidence>
<dbReference type="GO" id="GO:0005829">
    <property type="term" value="C:cytosol"/>
    <property type="evidence" value="ECO:0007669"/>
    <property type="project" value="TreeGrafter"/>
</dbReference>
<dbReference type="InterPro" id="IPR011006">
    <property type="entry name" value="CheY-like_superfamily"/>
</dbReference>
<keyword evidence="2" id="KW-0902">Two-component regulatory system</keyword>
<protein>
    <submittedName>
        <fullName evidence="8">DNA-binding response regulator, OmpR family, contains REC and winged-helix (WHTH) domain</fullName>
    </submittedName>
</protein>
<dbReference type="GO" id="GO:0032993">
    <property type="term" value="C:protein-DNA complex"/>
    <property type="evidence" value="ECO:0007669"/>
    <property type="project" value="TreeGrafter"/>
</dbReference>
<dbReference type="Proteomes" id="UP000236725">
    <property type="component" value="Unassembled WGS sequence"/>
</dbReference>
<dbReference type="InterPro" id="IPR039420">
    <property type="entry name" value="WalR-like"/>
</dbReference>
<evidence type="ECO:0000256" key="2">
    <source>
        <dbReference type="ARBA" id="ARBA00023012"/>
    </source>
</evidence>
<dbReference type="GO" id="GO:0000976">
    <property type="term" value="F:transcription cis-regulatory region binding"/>
    <property type="evidence" value="ECO:0007669"/>
    <property type="project" value="TreeGrafter"/>
</dbReference>
<organism evidence="8 9">
    <name type="scientific">Parabacteroides chinchillae</name>
    <dbReference type="NCBI Taxonomy" id="871327"/>
    <lineage>
        <taxon>Bacteria</taxon>
        <taxon>Pseudomonadati</taxon>
        <taxon>Bacteroidota</taxon>
        <taxon>Bacteroidia</taxon>
        <taxon>Bacteroidales</taxon>
        <taxon>Tannerellaceae</taxon>
        <taxon>Parabacteroides</taxon>
    </lineage>
</organism>
<reference evidence="8 9" key="1">
    <citation type="submission" date="2016-10" db="EMBL/GenBank/DDBJ databases">
        <authorList>
            <person name="Varghese N."/>
            <person name="Submissions S."/>
        </authorList>
    </citation>
    <scope>NUCLEOTIDE SEQUENCE [LARGE SCALE GENOMIC DNA]</scope>
    <source>
        <strain evidence="8 9">DSM 29073</strain>
    </source>
</reference>
<dbReference type="GO" id="GO:0000156">
    <property type="term" value="F:phosphorelay response regulator activity"/>
    <property type="evidence" value="ECO:0007669"/>
    <property type="project" value="TreeGrafter"/>
</dbReference>
<dbReference type="SUPFAM" id="SSF46894">
    <property type="entry name" value="C-terminal effector domain of the bipartite response regulators"/>
    <property type="match status" value="1"/>
</dbReference>
<dbReference type="PANTHER" id="PTHR48111:SF40">
    <property type="entry name" value="PHOSPHATE REGULON TRANSCRIPTIONAL REGULATORY PROTEIN PHOB"/>
    <property type="match status" value="1"/>
</dbReference>
<dbReference type="CDD" id="cd00383">
    <property type="entry name" value="trans_reg_C"/>
    <property type="match status" value="1"/>
</dbReference>
<dbReference type="RefSeq" id="WP_103982270.1">
    <property type="nucleotide sequence ID" value="NZ_FNVS01000001.1"/>
</dbReference>
<evidence type="ECO:0000256" key="4">
    <source>
        <dbReference type="PROSITE-ProRule" id="PRU00169"/>
    </source>
</evidence>
<dbReference type="Gene3D" id="1.10.10.10">
    <property type="entry name" value="Winged helix-like DNA-binding domain superfamily/Winged helix DNA-binding domain"/>
    <property type="match status" value="1"/>
</dbReference>
<evidence type="ECO:0000313" key="8">
    <source>
        <dbReference type="EMBL" id="SEF47308.1"/>
    </source>
</evidence>
<comment type="caution">
    <text evidence="4">Lacks conserved residue(s) required for the propagation of feature annotation.</text>
</comment>
<dbReference type="Pfam" id="PF00486">
    <property type="entry name" value="Trans_reg_C"/>
    <property type="match status" value="1"/>
</dbReference>